<accession>A0A328TWK7</accession>
<keyword evidence="1" id="KW-0479">Metal-binding</keyword>
<dbReference type="InterPro" id="IPR011330">
    <property type="entry name" value="Glyco_hydro/deAcase_b/a-brl"/>
</dbReference>
<proteinExistence type="predicted"/>
<dbReference type="GO" id="GO:0016020">
    <property type="term" value="C:membrane"/>
    <property type="evidence" value="ECO:0007669"/>
    <property type="project" value="TreeGrafter"/>
</dbReference>
<comment type="caution">
    <text evidence="4">The sequence shown here is derived from an EMBL/GenBank/DDBJ whole genome shotgun (WGS) entry which is preliminary data.</text>
</comment>
<dbReference type="PANTHER" id="PTHR10587">
    <property type="entry name" value="GLYCOSYL TRANSFERASE-RELATED"/>
    <property type="match status" value="1"/>
</dbReference>
<dbReference type="GO" id="GO:0046872">
    <property type="term" value="F:metal ion binding"/>
    <property type="evidence" value="ECO:0007669"/>
    <property type="project" value="UniProtKB-KW"/>
</dbReference>
<dbReference type="AlphaFoldDB" id="A0A328TWK7"/>
<dbReference type="GO" id="GO:0016810">
    <property type="term" value="F:hydrolase activity, acting on carbon-nitrogen (but not peptide) bonds"/>
    <property type="evidence" value="ECO:0007669"/>
    <property type="project" value="InterPro"/>
</dbReference>
<name>A0A328TWK7_9BACL</name>
<dbReference type="SUPFAM" id="SSF88713">
    <property type="entry name" value="Glycoside hydrolase/deacetylase"/>
    <property type="match status" value="1"/>
</dbReference>
<dbReference type="EMBL" id="QLUW01000004">
    <property type="protein sequence ID" value="RAP74889.1"/>
    <property type="molecule type" value="Genomic_DNA"/>
</dbReference>
<evidence type="ECO:0000256" key="1">
    <source>
        <dbReference type="ARBA" id="ARBA00022723"/>
    </source>
</evidence>
<evidence type="ECO:0000313" key="5">
    <source>
        <dbReference type="Proteomes" id="UP000249260"/>
    </source>
</evidence>
<dbReference type="GO" id="GO:0005975">
    <property type="term" value="P:carbohydrate metabolic process"/>
    <property type="evidence" value="ECO:0007669"/>
    <property type="project" value="InterPro"/>
</dbReference>
<protein>
    <submittedName>
        <fullName evidence="4">Polysaccharide deacetylase family protein</fullName>
    </submittedName>
</protein>
<keyword evidence="5" id="KW-1185">Reference proteome</keyword>
<dbReference type="Pfam" id="PF01522">
    <property type="entry name" value="Polysacc_deac_1"/>
    <property type="match status" value="1"/>
</dbReference>
<feature type="domain" description="NodB homology" evidence="3">
    <location>
        <begin position="30"/>
        <end position="213"/>
    </location>
</feature>
<dbReference type="PROSITE" id="PS51677">
    <property type="entry name" value="NODB"/>
    <property type="match status" value="1"/>
</dbReference>
<dbReference type="InterPro" id="IPR002509">
    <property type="entry name" value="NODB_dom"/>
</dbReference>
<dbReference type="CDD" id="cd10917">
    <property type="entry name" value="CE4_NodB_like_6s_7s"/>
    <property type="match status" value="1"/>
</dbReference>
<reference evidence="4 5" key="1">
    <citation type="submission" date="2018-06" db="EMBL/GenBank/DDBJ databases">
        <title>Paenibacillus montanisoli sp. nov., isolated from mountain area soil.</title>
        <authorList>
            <person name="Wu M."/>
        </authorList>
    </citation>
    <scope>NUCLEOTIDE SEQUENCE [LARGE SCALE GENOMIC DNA]</scope>
    <source>
        <strain evidence="4 5">RA17</strain>
    </source>
</reference>
<evidence type="ECO:0000256" key="2">
    <source>
        <dbReference type="ARBA" id="ARBA00022801"/>
    </source>
</evidence>
<organism evidence="4 5">
    <name type="scientific">Paenibacillus montanisoli</name>
    <dbReference type="NCBI Taxonomy" id="2081970"/>
    <lineage>
        <taxon>Bacteria</taxon>
        <taxon>Bacillati</taxon>
        <taxon>Bacillota</taxon>
        <taxon>Bacilli</taxon>
        <taxon>Bacillales</taxon>
        <taxon>Paenibacillaceae</taxon>
        <taxon>Paenibacillus</taxon>
    </lineage>
</organism>
<dbReference type="PANTHER" id="PTHR10587:SF133">
    <property type="entry name" value="CHITIN DEACETYLASE 1-RELATED"/>
    <property type="match status" value="1"/>
</dbReference>
<evidence type="ECO:0000259" key="3">
    <source>
        <dbReference type="PROSITE" id="PS51677"/>
    </source>
</evidence>
<keyword evidence="2" id="KW-0378">Hydrolase</keyword>
<evidence type="ECO:0000313" key="4">
    <source>
        <dbReference type="EMBL" id="RAP74889.1"/>
    </source>
</evidence>
<dbReference type="OrthoDB" id="2649545at2"/>
<dbReference type="Proteomes" id="UP000249260">
    <property type="component" value="Unassembled WGS sequence"/>
</dbReference>
<gene>
    <name evidence="4" type="ORF">DL346_21840</name>
</gene>
<sequence length="233" mass="26990">MLCGFRMPKKDRYYYENRGDVVWEVPLSENELALTFDDGPYPKMTNEILDLLKQYNAKATFFVLGYRVKQYPEMIKREIEEGHEVANHTYSHPFFTKGTSPSIIQKEIMQTEDSLVKLTGKKPHLFRPPGGFYNEQTIQIAHKLGYTTVLWSWHQDTGDWRRPGVNRIAQKVLNNARNGDIVLLHDYIPGSGQTVQALRIILPELTKRGFKLVTVTELMEDKTGDMLRIQEAK</sequence>
<dbReference type="Gene3D" id="3.20.20.370">
    <property type="entry name" value="Glycoside hydrolase/deacetylase"/>
    <property type="match status" value="1"/>
</dbReference>
<dbReference type="InterPro" id="IPR050248">
    <property type="entry name" value="Polysacc_deacetylase_ArnD"/>
</dbReference>
<dbReference type="RefSeq" id="WP_112884675.1">
    <property type="nucleotide sequence ID" value="NZ_QLUW01000004.1"/>
</dbReference>